<dbReference type="RefSeq" id="WP_204518229.1">
    <property type="nucleotide sequence ID" value="NZ_BAABIN010000002.1"/>
</dbReference>
<reference evidence="1" key="1">
    <citation type="submission" date="2021-01" db="EMBL/GenBank/DDBJ databases">
        <title>Genomic Encyclopedia of Type Strains, Phase IV (KMG-IV): sequencing the most valuable type-strain genomes for metagenomic binning, comparative biology and taxonomic classification.</title>
        <authorList>
            <person name="Goeker M."/>
        </authorList>
    </citation>
    <scope>NUCLEOTIDE SEQUENCE</scope>
    <source>
        <strain evidence="1">DSM 25523</strain>
    </source>
</reference>
<gene>
    <name evidence="1" type="ORF">JOD01_002085</name>
</gene>
<dbReference type="InterPro" id="IPR010838">
    <property type="entry name" value="DUF1444"/>
</dbReference>
<comment type="caution">
    <text evidence="1">The sequence shown here is derived from an EMBL/GenBank/DDBJ whole genome shotgun (WGS) entry which is preliminary data.</text>
</comment>
<dbReference type="NCBIfam" id="NF010189">
    <property type="entry name" value="PRK13668.1"/>
    <property type="match status" value="1"/>
</dbReference>
<dbReference type="EMBL" id="JAFBEB010000006">
    <property type="protein sequence ID" value="MBM7590481.1"/>
    <property type="molecule type" value="Genomic_DNA"/>
</dbReference>
<evidence type="ECO:0000313" key="1">
    <source>
        <dbReference type="EMBL" id="MBM7590481.1"/>
    </source>
</evidence>
<proteinExistence type="predicted"/>
<organism evidence="1 2">
    <name type="scientific">Brevibacillus fulvus</name>
    <dbReference type="NCBI Taxonomy" id="1125967"/>
    <lineage>
        <taxon>Bacteria</taxon>
        <taxon>Bacillati</taxon>
        <taxon>Bacillota</taxon>
        <taxon>Bacilli</taxon>
        <taxon>Bacillales</taxon>
        <taxon>Paenibacillaceae</taxon>
        <taxon>Brevibacillus</taxon>
    </lineage>
</organism>
<sequence>MSEQQEKLRDSIRRRVVELLERELPAGIVCQSEAEQIEIRLPNGKERHGSLRKLFQTIEQRPEQRRELIHSFVSQLAAAIKGELANRDLKEKENRVYPVLRHVSFASGRNERLIVKPHTAETVIGYALDQQEGYLLIDQEMLEEAGWTEEKLDRCARENLRSLPYSVRTQKIGDNRLHFISPRDGYAASRILLDELLHRFDQERTGAQLGVAIPHQDVLIIGDLADEQGALLLARLAYDFASKGPVPITPLPFYYEAGELAPYLVVQHGKQMQLKRKE</sequence>
<protein>
    <submittedName>
        <fullName evidence="1">Uncharacterized protein YtpQ (UPF0354 family)</fullName>
    </submittedName>
</protein>
<accession>A0A938Y1W8</accession>
<name>A0A938Y1W8_9BACL</name>
<keyword evidence="2" id="KW-1185">Reference proteome</keyword>
<evidence type="ECO:0000313" key="2">
    <source>
        <dbReference type="Proteomes" id="UP000717624"/>
    </source>
</evidence>
<dbReference type="AlphaFoldDB" id="A0A938Y1W8"/>
<dbReference type="Pfam" id="PF07285">
    <property type="entry name" value="DUF1444"/>
    <property type="match status" value="1"/>
</dbReference>
<dbReference type="Proteomes" id="UP000717624">
    <property type="component" value="Unassembled WGS sequence"/>
</dbReference>